<organism evidence="12 13">
    <name type="scientific">Sorangium cellulosum</name>
    <name type="common">Polyangium cellulosum</name>
    <dbReference type="NCBI Taxonomy" id="56"/>
    <lineage>
        <taxon>Bacteria</taxon>
        <taxon>Pseudomonadati</taxon>
        <taxon>Myxococcota</taxon>
        <taxon>Polyangia</taxon>
        <taxon>Polyangiales</taxon>
        <taxon>Polyangiaceae</taxon>
        <taxon>Sorangium</taxon>
    </lineage>
</organism>
<dbReference type="NCBIfam" id="TIGR01509">
    <property type="entry name" value="HAD-SF-IA-v3"/>
    <property type="match status" value="1"/>
</dbReference>
<evidence type="ECO:0000256" key="4">
    <source>
        <dbReference type="ARBA" id="ARBA00022723"/>
    </source>
</evidence>
<dbReference type="InterPro" id="IPR023198">
    <property type="entry name" value="PGP-like_dom2"/>
</dbReference>
<dbReference type="SUPFAM" id="SSF56784">
    <property type="entry name" value="HAD-like"/>
    <property type="match status" value="1"/>
</dbReference>
<dbReference type="CDD" id="cd07067">
    <property type="entry name" value="HP_PGM_like"/>
    <property type="match status" value="1"/>
</dbReference>
<keyword evidence="5" id="KW-0460">Magnesium</keyword>
<dbReference type="EC" id="5.4.2.6" evidence="9"/>
<evidence type="ECO:0000256" key="3">
    <source>
        <dbReference type="ARBA" id="ARBA00022553"/>
    </source>
</evidence>
<evidence type="ECO:0000256" key="7">
    <source>
        <dbReference type="ARBA" id="ARBA00023277"/>
    </source>
</evidence>
<dbReference type="GO" id="GO:0008801">
    <property type="term" value="F:beta-phosphoglucomutase activity"/>
    <property type="evidence" value="ECO:0007669"/>
    <property type="project" value="UniProtKB-EC"/>
</dbReference>
<comment type="similarity">
    <text evidence="2">Belongs to the HAD-like hydrolase superfamily. CbbY/CbbZ/Gph/YieH family.</text>
</comment>
<dbReference type="InterPro" id="IPR051600">
    <property type="entry name" value="Beta-PGM-like"/>
</dbReference>
<comment type="cofactor">
    <cofactor evidence="1">
        <name>Mg(2+)</name>
        <dbReference type="ChEBI" id="CHEBI:18420"/>
    </cofactor>
</comment>
<dbReference type="InterPro" id="IPR006439">
    <property type="entry name" value="HAD-SF_hydro_IA"/>
</dbReference>
<comment type="catalytic activity">
    <reaction evidence="8">
        <text>beta-D-glucose 1-phosphate = beta-D-glucose 6-phosphate</text>
        <dbReference type="Rhea" id="RHEA:20113"/>
        <dbReference type="ChEBI" id="CHEBI:57684"/>
        <dbReference type="ChEBI" id="CHEBI:58247"/>
        <dbReference type="EC" id="5.4.2.6"/>
    </reaction>
</comment>
<dbReference type="InterPro" id="IPR036412">
    <property type="entry name" value="HAD-like_sf"/>
</dbReference>
<dbReference type="InterPro" id="IPR010976">
    <property type="entry name" value="B-phosphoglucomutase_hydrolase"/>
</dbReference>
<dbReference type="Pfam" id="PF00300">
    <property type="entry name" value="His_Phos_1"/>
    <property type="match status" value="1"/>
</dbReference>
<keyword evidence="6" id="KW-0413">Isomerase</keyword>
<dbReference type="EMBL" id="CP012672">
    <property type="protein sequence ID" value="AUX30306.1"/>
    <property type="molecule type" value="Genomic_DNA"/>
</dbReference>
<dbReference type="InterPro" id="IPR023214">
    <property type="entry name" value="HAD_sf"/>
</dbReference>
<dbReference type="SMART" id="SM00855">
    <property type="entry name" value="PGAM"/>
    <property type="match status" value="1"/>
</dbReference>
<dbReference type="SUPFAM" id="SSF53254">
    <property type="entry name" value="Phosphoglycerate mutase-like"/>
    <property type="match status" value="1"/>
</dbReference>
<dbReference type="PANTHER" id="PTHR46193:SF18">
    <property type="entry name" value="HEXITOL PHOSPHATASE B"/>
    <property type="match status" value="1"/>
</dbReference>
<dbReference type="Pfam" id="PF00702">
    <property type="entry name" value="Hydrolase"/>
    <property type="match status" value="1"/>
</dbReference>
<feature type="binding site" evidence="11">
    <location>
        <begin position="28"/>
        <end position="29"/>
    </location>
    <ligand>
        <name>substrate</name>
    </ligand>
</feature>
<protein>
    <recommendedName>
        <fullName evidence="10">Beta-phosphoglucomutase</fullName>
        <ecNumber evidence="9">5.4.2.6</ecNumber>
    </recommendedName>
</protein>
<evidence type="ECO:0000313" key="12">
    <source>
        <dbReference type="EMBL" id="AUX30306.1"/>
    </source>
</evidence>
<evidence type="ECO:0000256" key="2">
    <source>
        <dbReference type="ARBA" id="ARBA00006171"/>
    </source>
</evidence>
<evidence type="ECO:0000256" key="1">
    <source>
        <dbReference type="ARBA" id="ARBA00001946"/>
    </source>
</evidence>
<dbReference type="GO" id="GO:0046872">
    <property type="term" value="F:metal ion binding"/>
    <property type="evidence" value="ECO:0007669"/>
    <property type="project" value="UniProtKB-KW"/>
</dbReference>
<keyword evidence="7" id="KW-0119">Carbohydrate metabolism</keyword>
<feature type="binding site" evidence="11">
    <location>
        <position position="65"/>
    </location>
    <ligand>
        <name>substrate</name>
    </ligand>
</feature>
<dbReference type="SFLD" id="SFLDS00003">
    <property type="entry name" value="Haloacid_Dehalogenase"/>
    <property type="match status" value="1"/>
</dbReference>
<reference evidence="12 13" key="1">
    <citation type="submission" date="2015-09" db="EMBL/GenBank/DDBJ databases">
        <title>Sorangium comparison.</title>
        <authorList>
            <person name="Zaburannyi N."/>
            <person name="Bunk B."/>
            <person name="Overmann J."/>
            <person name="Mueller R."/>
        </authorList>
    </citation>
    <scope>NUCLEOTIDE SEQUENCE [LARGE SCALE GENOMIC DNA]</scope>
    <source>
        <strain evidence="12 13">So ce836</strain>
    </source>
</reference>
<evidence type="ECO:0000256" key="8">
    <source>
        <dbReference type="ARBA" id="ARBA00044926"/>
    </source>
</evidence>
<dbReference type="Gene3D" id="1.10.150.240">
    <property type="entry name" value="Putative phosphatase, domain 2"/>
    <property type="match status" value="1"/>
</dbReference>
<evidence type="ECO:0000256" key="6">
    <source>
        <dbReference type="ARBA" id="ARBA00023235"/>
    </source>
</evidence>
<dbReference type="InterPro" id="IPR013078">
    <property type="entry name" value="His_Pase_superF_clade-1"/>
</dbReference>
<dbReference type="RefSeq" id="WP_207217804.1">
    <property type="nucleotide sequence ID" value="NZ_CP012672.1"/>
</dbReference>
<keyword evidence="4" id="KW-0479">Metal-binding</keyword>
<evidence type="ECO:0000256" key="11">
    <source>
        <dbReference type="PIRSR" id="PIRSR613078-2"/>
    </source>
</evidence>
<dbReference type="Gene3D" id="3.40.50.1000">
    <property type="entry name" value="HAD superfamily/HAD-like"/>
    <property type="match status" value="1"/>
</dbReference>
<dbReference type="NCBIfam" id="TIGR02009">
    <property type="entry name" value="PGMB-YQAB-SF"/>
    <property type="match status" value="1"/>
</dbReference>
<dbReference type="AlphaFoldDB" id="A0A4P2QKM4"/>
<dbReference type="Gene3D" id="3.40.50.1240">
    <property type="entry name" value="Phosphoglycerate mutase-like"/>
    <property type="match status" value="1"/>
</dbReference>
<name>A0A4P2QKM4_SORCE</name>
<evidence type="ECO:0000256" key="9">
    <source>
        <dbReference type="ARBA" id="ARBA00044968"/>
    </source>
</evidence>
<proteinExistence type="inferred from homology"/>
<dbReference type="Proteomes" id="UP000295497">
    <property type="component" value="Chromosome"/>
</dbReference>
<sequence>MTNKSHAFPSVYLARHGETAWTTSGRHTGMADLPLTSRGERNARRLDERLGAQRFAKVFTSPLRRALRTCELAGFGALAIVDQDLVEWNYGEYEGKTPSEIEEQRPGWEIFGDGCPGGESAADVARRADRVVERLRAIDSDVLLFSHSHFLRIFTARWLGLSPTMGRYLLLDTAALSIVGYHYGRQDPVIRLWNDCRHASDGEEEKPGMATHLPDGRATLPAGVLKPARFDAVLFDLDGVLTSTARVHAAAWKQMFDDYLRSRSLLTGEAFRPFDLNADYKQYVDGKPRYDGVRSFLASRAIALPEGTPASPPDEQSVCGLGNRKDELVKQAIHDGRVHTYPGAIAMVRWVRRLGLKVAVVSSSRNCAEILRATGIEELFDARVDGEVVEQLHLPGKPAPDTYLWAAERLDAAPSRAVVVEDAIAGVQAGRAGGFGLVVGVDRGGSAEMLRKNGADLVVTDLGELVGEHER</sequence>
<keyword evidence="3" id="KW-0597">Phosphoprotein</keyword>
<dbReference type="InterPro" id="IPR029033">
    <property type="entry name" value="His_PPase_superfam"/>
</dbReference>
<dbReference type="PANTHER" id="PTHR46193">
    <property type="entry name" value="6-PHOSPHOGLUCONATE PHOSPHATASE"/>
    <property type="match status" value="1"/>
</dbReference>
<accession>A0A4P2QKM4</accession>
<evidence type="ECO:0000256" key="10">
    <source>
        <dbReference type="ARBA" id="ARBA00044991"/>
    </source>
</evidence>
<evidence type="ECO:0000256" key="5">
    <source>
        <dbReference type="ARBA" id="ARBA00022842"/>
    </source>
</evidence>
<gene>
    <name evidence="12" type="ORF">SOCE836_024060</name>
</gene>
<dbReference type="SFLD" id="SFLDG01129">
    <property type="entry name" value="C1.5:_HAD__Beta-PGM__Phosphata"/>
    <property type="match status" value="1"/>
</dbReference>
<evidence type="ECO:0000313" key="13">
    <source>
        <dbReference type="Proteomes" id="UP000295497"/>
    </source>
</evidence>
<dbReference type="PRINTS" id="PR00413">
    <property type="entry name" value="HADHALOGNASE"/>
</dbReference>